<proteinExistence type="predicted"/>
<dbReference type="AlphaFoldDB" id="A0A2G6KH19"/>
<dbReference type="Proteomes" id="UP000230821">
    <property type="component" value="Unassembled WGS sequence"/>
</dbReference>
<dbReference type="EMBL" id="PDSK01000070">
    <property type="protein sequence ID" value="PIE34954.1"/>
    <property type="molecule type" value="Genomic_DNA"/>
</dbReference>
<gene>
    <name evidence="2" type="ORF">CSA56_06210</name>
</gene>
<organism evidence="2 3">
    <name type="scientific">candidate division KSB3 bacterium</name>
    <dbReference type="NCBI Taxonomy" id="2044937"/>
    <lineage>
        <taxon>Bacteria</taxon>
        <taxon>candidate division KSB3</taxon>
    </lineage>
</organism>
<feature type="region of interest" description="Disordered" evidence="1">
    <location>
        <begin position="274"/>
        <end position="293"/>
    </location>
</feature>
<dbReference type="InterPro" id="IPR010106">
    <property type="entry name" value="RpnA"/>
</dbReference>
<evidence type="ECO:0000256" key="1">
    <source>
        <dbReference type="SAM" id="MobiDB-lite"/>
    </source>
</evidence>
<reference evidence="2 3" key="1">
    <citation type="submission" date="2017-10" db="EMBL/GenBank/DDBJ databases">
        <title>Novel microbial diversity and functional potential in the marine mammal oral microbiome.</title>
        <authorList>
            <person name="Dudek N.K."/>
            <person name="Sun C.L."/>
            <person name="Burstein D."/>
            <person name="Kantor R.S."/>
            <person name="Aliaga Goltsman D.S."/>
            <person name="Bik E.M."/>
            <person name="Thomas B.C."/>
            <person name="Banfield J.F."/>
            <person name="Relman D.A."/>
        </authorList>
    </citation>
    <scope>NUCLEOTIDE SEQUENCE [LARGE SCALE GENOMIC DNA]</scope>
    <source>
        <strain evidence="2">DOLJORAL78_47_16</strain>
    </source>
</reference>
<name>A0A2G6KH19_9BACT</name>
<dbReference type="PANTHER" id="PTHR41317:SF1">
    <property type="entry name" value="PD-(D_E)XK NUCLEASE FAMILY TRANSPOSASE"/>
    <property type="match status" value="1"/>
</dbReference>
<evidence type="ECO:0000313" key="2">
    <source>
        <dbReference type="EMBL" id="PIE34954.1"/>
    </source>
</evidence>
<dbReference type="Pfam" id="PF12784">
    <property type="entry name" value="PDDEXK_2"/>
    <property type="match status" value="1"/>
</dbReference>
<dbReference type="PANTHER" id="PTHR41317">
    <property type="entry name" value="PD-(D_E)XK NUCLEASE FAMILY TRANSPOSASE"/>
    <property type="match status" value="1"/>
</dbReference>
<sequence length="322" mass="38016">MKPHIDPKVDYVFKLLLGSEQHKNLLIHFLNAVFAKESDMRIQEVTLLNPFNERASQRDKLSIVDVKARDDSGRWYQIEIQVLNHAGLASRMLYMWSTIYHRQLKKGQDYAQLQPVIAIWILNEPLFKQDELSPHLSFVPWNIEHNLLLSKDMRFEILQLPTWSEDSAALNELDRWFYFFREGEEADTEDLPDFLQSEEMKEAVHVLQEISESDREYMIYLERLDAQFLEATKRREQEEATRKMQEAMHQTKIAEHKAETAEHRAETAEHRAETAEHRAETAEHKAETAEHRFKTAEHKAKILEQEKERLAALLREMGVDPE</sequence>
<accession>A0A2G6KH19</accession>
<evidence type="ECO:0008006" key="4">
    <source>
        <dbReference type="Google" id="ProtNLM"/>
    </source>
</evidence>
<comment type="caution">
    <text evidence="2">The sequence shown here is derived from an EMBL/GenBank/DDBJ whole genome shotgun (WGS) entry which is preliminary data.</text>
</comment>
<evidence type="ECO:0000313" key="3">
    <source>
        <dbReference type="Proteomes" id="UP000230821"/>
    </source>
</evidence>
<protein>
    <recommendedName>
        <fullName evidence="4">Transposase</fullName>
    </recommendedName>
</protein>
<dbReference type="NCBIfam" id="TIGR01784">
    <property type="entry name" value="T_den_put_tspse"/>
    <property type="match status" value="1"/>
</dbReference>